<gene>
    <name evidence="2" type="ORF">NPIL_144241</name>
</gene>
<dbReference type="Proteomes" id="UP000887013">
    <property type="component" value="Unassembled WGS sequence"/>
</dbReference>
<dbReference type="AlphaFoldDB" id="A0A8X6P6Z3"/>
<accession>A0A8X6P6Z3</accession>
<protein>
    <submittedName>
        <fullName evidence="2">Uncharacterized protein</fullName>
    </submittedName>
</protein>
<evidence type="ECO:0000313" key="2">
    <source>
        <dbReference type="EMBL" id="GFT52456.1"/>
    </source>
</evidence>
<reference evidence="2" key="1">
    <citation type="submission" date="2020-08" db="EMBL/GenBank/DDBJ databases">
        <title>Multicomponent nature underlies the extraordinary mechanical properties of spider dragline silk.</title>
        <authorList>
            <person name="Kono N."/>
            <person name="Nakamura H."/>
            <person name="Mori M."/>
            <person name="Yoshida Y."/>
            <person name="Ohtoshi R."/>
            <person name="Malay A.D."/>
            <person name="Moran D.A.P."/>
            <person name="Tomita M."/>
            <person name="Numata K."/>
            <person name="Arakawa K."/>
        </authorList>
    </citation>
    <scope>NUCLEOTIDE SEQUENCE</scope>
</reference>
<evidence type="ECO:0000256" key="1">
    <source>
        <dbReference type="SAM" id="MobiDB-lite"/>
    </source>
</evidence>
<proteinExistence type="predicted"/>
<evidence type="ECO:0000313" key="3">
    <source>
        <dbReference type="Proteomes" id="UP000887013"/>
    </source>
</evidence>
<keyword evidence="3" id="KW-1185">Reference proteome</keyword>
<organism evidence="2 3">
    <name type="scientific">Nephila pilipes</name>
    <name type="common">Giant wood spider</name>
    <name type="synonym">Nephila maculata</name>
    <dbReference type="NCBI Taxonomy" id="299642"/>
    <lineage>
        <taxon>Eukaryota</taxon>
        <taxon>Metazoa</taxon>
        <taxon>Ecdysozoa</taxon>
        <taxon>Arthropoda</taxon>
        <taxon>Chelicerata</taxon>
        <taxon>Arachnida</taxon>
        <taxon>Araneae</taxon>
        <taxon>Araneomorphae</taxon>
        <taxon>Entelegynae</taxon>
        <taxon>Araneoidea</taxon>
        <taxon>Nephilidae</taxon>
        <taxon>Nephila</taxon>
    </lineage>
</organism>
<feature type="compositionally biased region" description="Basic and acidic residues" evidence="1">
    <location>
        <begin position="39"/>
        <end position="78"/>
    </location>
</feature>
<feature type="region of interest" description="Disordered" evidence="1">
    <location>
        <begin position="1"/>
        <end position="78"/>
    </location>
</feature>
<feature type="compositionally biased region" description="Polar residues" evidence="1">
    <location>
        <begin position="11"/>
        <end position="33"/>
    </location>
</feature>
<sequence>MRSVNPGWRMNENNKLNKQTGLTVSALASQTDNAKGKRKETTTQRRRRLEKEKQKCQEKLANETEEKLLRIDTDTAPA</sequence>
<dbReference type="EMBL" id="BMAW01017181">
    <property type="protein sequence ID" value="GFT52456.1"/>
    <property type="molecule type" value="Genomic_DNA"/>
</dbReference>
<name>A0A8X6P6Z3_NEPPI</name>
<comment type="caution">
    <text evidence="2">The sequence shown here is derived from an EMBL/GenBank/DDBJ whole genome shotgun (WGS) entry which is preliminary data.</text>
</comment>